<proteinExistence type="predicted"/>
<accession>A0A917PG92</accession>
<dbReference type="AlphaFoldDB" id="A0A917PG92"/>
<gene>
    <name evidence="1" type="ORF">GCM10011372_13220</name>
</gene>
<reference evidence="1" key="1">
    <citation type="journal article" date="2014" name="Int. J. Syst. Evol. Microbiol.">
        <title>Complete genome sequence of Corynebacterium casei LMG S-19264T (=DSM 44701T), isolated from a smear-ripened cheese.</title>
        <authorList>
            <consortium name="US DOE Joint Genome Institute (JGI-PGF)"/>
            <person name="Walter F."/>
            <person name="Albersmeier A."/>
            <person name="Kalinowski J."/>
            <person name="Ruckert C."/>
        </authorList>
    </citation>
    <scope>NUCLEOTIDE SEQUENCE</scope>
    <source>
        <strain evidence="1">CGMCC 1.8984</strain>
    </source>
</reference>
<keyword evidence="2" id="KW-1185">Reference proteome</keyword>
<reference evidence="1" key="2">
    <citation type="submission" date="2020-09" db="EMBL/GenBank/DDBJ databases">
        <authorList>
            <person name="Sun Q."/>
            <person name="Zhou Y."/>
        </authorList>
    </citation>
    <scope>NUCLEOTIDE SEQUENCE</scope>
    <source>
        <strain evidence="1">CGMCC 1.8984</strain>
    </source>
</reference>
<sequence length="201" mass="21435">MQTSLDYLNATMRFGKFFLVEIVQMRGEELVAHAAQVVSAPPRRTSSGSSSPAGQADEAAFLAGIADHSYRDAINDVIAGCTALGVEVKWRSQGASFRITTPDRRQPLSIGWILPDDSHWQGARFATFGVDPWSLSKTPSVKGAVEHYTNRLAAIAGAKPVASKLDAFTFGIDTLPNAHAAIVAAIGNLVREIGEANTVVN</sequence>
<dbReference type="EMBL" id="BMMD01000006">
    <property type="protein sequence ID" value="GGJ76370.1"/>
    <property type="molecule type" value="Genomic_DNA"/>
</dbReference>
<protein>
    <submittedName>
        <fullName evidence="1">Uncharacterized protein</fullName>
    </submittedName>
</protein>
<evidence type="ECO:0000313" key="1">
    <source>
        <dbReference type="EMBL" id="GGJ76370.1"/>
    </source>
</evidence>
<dbReference type="Proteomes" id="UP000636956">
    <property type="component" value="Unassembled WGS sequence"/>
</dbReference>
<organism evidence="1 2">
    <name type="scientific">Agromyces bauzanensis</name>
    <dbReference type="NCBI Taxonomy" id="1308924"/>
    <lineage>
        <taxon>Bacteria</taxon>
        <taxon>Bacillati</taxon>
        <taxon>Actinomycetota</taxon>
        <taxon>Actinomycetes</taxon>
        <taxon>Micrococcales</taxon>
        <taxon>Microbacteriaceae</taxon>
        <taxon>Agromyces</taxon>
    </lineage>
</organism>
<name>A0A917PG92_9MICO</name>
<evidence type="ECO:0000313" key="2">
    <source>
        <dbReference type="Proteomes" id="UP000636956"/>
    </source>
</evidence>
<comment type="caution">
    <text evidence="1">The sequence shown here is derived from an EMBL/GenBank/DDBJ whole genome shotgun (WGS) entry which is preliminary data.</text>
</comment>